<dbReference type="Proteomes" id="UP001362999">
    <property type="component" value="Unassembled WGS sequence"/>
</dbReference>
<evidence type="ECO:0008006" key="3">
    <source>
        <dbReference type="Google" id="ProtNLM"/>
    </source>
</evidence>
<name>A0AAV9ZLP9_9AGAR</name>
<accession>A0AAV9ZLP9</accession>
<protein>
    <recommendedName>
        <fullName evidence="3">F-box domain-containing protein</fullName>
    </recommendedName>
</protein>
<proteinExistence type="predicted"/>
<gene>
    <name evidence="1" type="ORF">R3P38DRAFT_3102434</name>
</gene>
<evidence type="ECO:0000313" key="1">
    <source>
        <dbReference type="EMBL" id="KAK6984975.1"/>
    </source>
</evidence>
<evidence type="ECO:0000313" key="2">
    <source>
        <dbReference type="Proteomes" id="UP001362999"/>
    </source>
</evidence>
<organism evidence="1 2">
    <name type="scientific">Favolaschia claudopus</name>
    <dbReference type="NCBI Taxonomy" id="2862362"/>
    <lineage>
        <taxon>Eukaryota</taxon>
        <taxon>Fungi</taxon>
        <taxon>Dikarya</taxon>
        <taxon>Basidiomycota</taxon>
        <taxon>Agaricomycotina</taxon>
        <taxon>Agaricomycetes</taxon>
        <taxon>Agaricomycetidae</taxon>
        <taxon>Agaricales</taxon>
        <taxon>Marasmiineae</taxon>
        <taxon>Mycenaceae</taxon>
        <taxon>Favolaschia</taxon>
    </lineage>
</organism>
<reference evidence="1 2" key="1">
    <citation type="journal article" date="2024" name="J Genomics">
        <title>Draft genome sequencing and assembly of Favolaschia claudopus CIRM-BRFM 2984 isolated from oak limbs.</title>
        <authorList>
            <person name="Navarro D."/>
            <person name="Drula E."/>
            <person name="Chaduli D."/>
            <person name="Cazenave R."/>
            <person name="Ahrendt S."/>
            <person name="Wang J."/>
            <person name="Lipzen A."/>
            <person name="Daum C."/>
            <person name="Barry K."/>
            <person name="Grigoriev I.V."/>
            <person name="Favel A."/>
            <person name="Rosso M.N."/>
            <person name="Martin F."/>
        </authorList>
    </citation>
    <scope>NUCLEOTIDE SEQUENCE [LARGE SCALE GENOMIC DNA]</scope>
    <source>
        <strain evidence="1 2">CIRM-BRFM 2984</strain>
    </source>
</reference>
<dbReference type="AlphaFoldDB" id="A0AAV9ZLP9"/>
<comment type="caution">
    <text evidence="1">The sequence shown here is derived from an EMBL/GenBank/DDBJ whole genome shotgun (WGS) entry which is preliminary data.</text>
</comment>
<dbReference type="EMBL" id="JAWWNJ010000133">
    <property type="protein sequence ID" value="KAK6984975.1"/>
    <property type="molecule type" value="Genomic_DNA"/>
</dbReference>
<keyword evidence="2" id="KW-1185">Reference proteome</keyword>
<sequence length="487" mass="54940">MKILDFPNELLLRIFEEVLPNPVGAPGDFDYTTLREQSREGNHVAAVQTLRLTCARFCEVSSELLVIHLDLDISPDSLSKLERVASHPTIRNGVRSVRFCIDRLDSSYANDLSAFAKLVRYTAVMHLKWVLNSADAEELWQDRQFWVRAADRLFPPEYADTRESKSEEMEKKILRYCELLRTAHQHFRRAFDAQVSLLISDSFAARVATAIAAMPHARRLELRSASNRPRILRLEEWYNQEEFYGSSPYQSVLRSMERSLLLGWSDTSSNGPSPATTPSVSPTLTFPATLFSALHTAGVSLAALSLSLSCPGSVEIPPPTPTQEKELRSLVSNLKVLEVKCSTPINFRTGVLPNPPPRMDTWAKLFPLLQPLVNTESLRSLEVNGHHRDSLQALSLGDLIPIPSRRWERLSRIICSGVPIHQYELEKILSAIPRGRRMAIDMRHVQLLSGTWDEVVELLRRCGGKELQAVPTSNDKLKMDISNLESL</sequence>